<gene>
    <name evidence="1" type="ORF">DPEC_G00167130</name>
</gene>
<organism evidence="1 2">
    <name type="scientific">Dallia pectoralis</name>
    <name type="common">Alaska blackfish</name>
    <dbReference type="NCBI Taxonomy" id="75939"/>
    <lineage>
        <taxon>Eukaryota</taxon>
        <taxon>Metazoa</taxon>
        <taxon>Chordata</taxon>
        <taxon>Craniata</taxon>
        <taxon>Vertebrata</taxon>
        <taxon>Euteleostomi</taxon>
        <taxon>Actinopterygii</taxon>
        <taxon>Neopterygii</taxon>
        <taxon>Teleostei</taxon>
        <taxon>Protacanthopterygii</taxon>
        <taxon>Esociformes</taxon>
        <taxon>Umbridae</taxon>
        <taxon>Dallia</taxon>
    </lineage>
</organism>
<proteinExistence type="predicted"/>
<protein>
    <submittedName>
        <fullName evidence="1">Uncharacterized protein</fullName>
    </submittedName>
</protein>
<dbReference type="Proteomes" id="UP001157502">
    <property type="component" value="Chromosome 13"/>
</dbReference>
<name>A0ACC2GHT6_DALPE</name>
<sequence length="98" mass="11251">MLCSRTTLGCVHNVDAIYPLQTKFTSDQKSEIQYSRITSLEQHPGRMPQAEPWDPPVDLSHLTDDRQQQVRQMLREESDVFAKDDGDTGCIKDLQMDI</sequence>
<reference evidence="1" key="1">
    <citation type="submission" date="2021-05" db="EMBL/GenBank/DDBJ databases">
        <authorList>
            <person name="Pan Q."/>
            <person name="Jouanno E."/>
            <person name="Zahm M."/>
            <person name="Klopp C."/>
            <person name="Cabau C."/>
            <person name="Louis A."/>
            <person name="Berthelot C."/>
            <person name="Parey E."/>
            <person name="Roest Crollius H."/>
            <person name="Montfort J."/>
            <person name="Robinson-Rechavi M."/>
            <person name="Bouchez O."/>
            <person name="Lampietro C."/>
            <person name="Lopez Roques C."/>
            <person name="Donnadieu C."/>
            <person name="Postlethwait J."/>
            <person name="Bobe J."/>
            <person name="Dillon D."/>
            <person name="Chandos A."/>
            <person name="von Hippel F."/>
            <person name="Guiguen Y."/>
        </authorList>
    </citation>
    <scope>NUCLEOTIDE SEQUENCE</scope>
    <source>
        <strain evidence="1">YG-Jan2019</strain>
    </source>
</reference>
<comment type="caution">
    <text evidence="1">The sequence shown here is derived from an EMBL/GenBank/DDBJ whole genome shotgun (WGS) entry which is preliminary data.</text>
</comment>
<evidence type="ECO:0000313" key="2">
    <source>
        <dbReference type="Proteomes" id="UP001157502"/>
    </source>
</evidence>
<evidence type="ECO:0000313" key="1">
    <source>
        <dbReference type="EMBL" id="KAJ8003219.1"/>
    </source>
</evidence>
<keyword evidence="2" id="KW-1185">Reference proteome</keyword>
<dbReference type="EMBL" id="CM055740">
    <property type="protein sequence ID" value="KAJ8003219.1"/>
    <property type="molecule type" value="Genomic_DNA"/>
</dbReference>
<accession>A0ACC2GHT6</accession>